<dbReference type="Pfam" id="PF18790">
    <property type="entry name" value="KfrB"/>
    <property type="match status" value="1"/>
</dbReference>
<evidence type="ECO:0000313" key="3">
    <source>
        <dbReference type="Proteomes" id="UP000199533"/>
    </source>
</evidence>
<name>A0A1I4GBM2_9PROT</name>
<protein>
    <submittedName>
        <fullName evidence="2">Cell filamentation protein</fullName>
    </submittedName>
</protein>
<dbReference type="EMBL" id="FOSP01000051">
    <property type="protein sequence ID" value="SFL27259.1"/>
    <property type="molecule type" value="Genomic_DNA"/>
</dbReference>
<dbReference type="InterPro" id="IPR040782">
    <property type="entry name" value="KfrB"/>
</dbReference>
<organism evidence="2 3">
    <name type="scientific">Nitrosomonas aestuarii</name>
    <dbReference type="NCBI Taxonomy" id="52441"/>
    <lineage>
        <taxon>Bacteria</taxon>
        <taxon>Pseudomonadati</taxon>
        <taxon>Pseudomonadota</taxon>
        <taxon>Betaproteobacteria</taxon>
        <taxon>Nitrosomonadales</taxon>
        <taxon>Nitrosomonadaceae</taxon>
        <taxon>Nitrosomonas</taxon>
    </lineage>
</organism>
<dbReference type="STRING" id="52441.SAMN05216302_10519"/>
<sequence length="117" mass="13670">MMKQRLLVMNGQKLLQHEINGEWKIDKISKAGEIRAGIYNIYLAKEAVKDEAIKYEGEIVHADIDFVYQKTGRDFIKHERGLFSELPVFGKNMMIRYNDKQASIQQLAARKTRKLTR</sequence>
<dbReference type="OrthoDB" id="8526319at2"/>
<reference evidence="3" key="1">
    <citation type="submission" date="2016-10" db="EMBL/GenBank/DDBJ databases">
        <authorList>
            <person name="Varghese N."/>
            <person name="Submissions S."/>
        </authorList>
    </citation>
    <scope>NUCLEOTIDE SEQUENCE [LARGE SCALE GENOMIC DNA]</scope>
    <source>
        <strain evidence="3">Nm69</strain>
    </source>
</reference>
<evidence type="ECO:0000259" key="1">
    <source>
        <dbReference type="Pfam" id="PF18790"/>
    </source>
</evidence>
<dbReference type="RefSeq" id="WP_139218609.1">
    <property type="nucleotide sequence ID" value="NZ_FOSP01000051.1"/>
</dbReference>
<keyword evidence="3" id="KW-1185">Reference proteome</keyword>
<feature type="domain" description="KfrB" evidence="1">
    <location>
        <begin position="54"/>
        <end position="106"/>
    </location>
</feature>
<accession>A0A1I4GBM2</accession>
<dbReference type="AlphaFoldDB" id="A0A1I4GBM2"/>
<proteinExistence type="predicted"/>
<evidence type="ECO:0000313" key="2">
    <source>
        <dbReference type="EMBL" id="SFL27259.1"/>
    </source>
</evidence>
<gene>
    <name evidence="2" type="ORF">SAMN05216302_10519</name>
</gene>
<dbReference type="Proteomes" id="UP000199533">
    <property type="component" value="Unassembled WGS sequence"/>
</dbReference>